<reference evidence="1" key="2">
    <citation type="journal article" date="2021" name="PeerJ">
        <title>Extensive microbial diversity within the chicken gut microbiome revealed by metagenomics and culture.</title>
        <authorList>
            <person name="Gilroy R."/>
            <person name="Ravi A."/>
            <person name="Getino M."/>
            <person name="Pursley I."/>
            <person name="Horton D.L."/>
            <person name="Alikhan N.F."/>
            <person name="Baker D."/>
            <person name="Gharbi K."/>
            <person name="Hall N."/>
            <person name="Watson M."/>
            <person name="Adriaenssens E.M."/>
            <person name="Foster-Nyarko E."/>
            <person name="Jarju S."/>
            <person name="Secka A."/>
            <person name="Antonio M."/>
            <person name="Oren A."/>
            <person name="Chaudhuri R.R."/>
            <person name="La Ragione R."/>
            <person name="Hildebrand F."/>
            <person name="Pallen M.J."/>
        </authorList>
    </citation>
    <scope>NUCLEOTIDE SEQUENCE</scope>
    <source>
        <strain evidence="1">CHK152-2994</strain>
    </source>
</reference>
<organism evidence="1 2">
    <name type="scientific">Candidatus Scatenecus faecavium</name>
    <dbReference type="NCBI Taxonomy" id="2840915"/>
    <lineage>
        <taxon>Bacteria</taxon>
        <taxon>Candidatus Scatenecus</taxon>
    </lineage>
</organism>
<evidence type="ECO:0000313" key="2">
    <source>
        <dbReference type="Proteomes" id="UP000824139"/>
    </source>
</evidence>
<reference evidence="1" key="1">
    <citation type="submission" date="2020-10" db="EMBL/GenBank/DDBJ databases">
        <authorList>
            <person name="Gilroy R."/>
        </authorList>
    </citation>
    <scope>NUCLEOTIDE SEQUENCE</scope>
    <source>
        <strain evidence="1">CHK152-2994</strain>
    </source>
</reference>
<dbReference type="Proteomes" id="UP000824139">
    <property type="component" value="Unassembled WGS sequence"/>
</dbReference>
<name>A0A9D1FXD6_9BACT</name>
<gene>
    <name evidence="1" type="ORF">IAD41_09705</name>
</gene>
<protein>
    <submittedName>
        <fullName evidence="1">Uncharacterized protein</fullName>
    </submittedName>
</protein>
<comment type="caution">
    <text evidence="1">The sequence shown here is derived from an EMBL/GenBank/DDBJ whole genome shotgun (WGS) entry which is preliminary data.</text>
</comment>
<proteinExistence type="predicted"/>
<sequence>MTNISAMRSLAELNKLQEARTSVNQPQHAENKFKFSLFGFGFGSQNTTLEEIQPEEKGFNHKV</sequence>
<dbReference type="EMBL" id="DVJO01000213">
    <property type="protein sequence ID" value="HIS83864.1"/>
    <property type="molecule type" value="Genomic_DNA"/>
</dbReference>
<evidence type="ECO:0000313" key="1">
    <source>
        <dbReference type="EMBL" id="HIS83864.1"/>
    </source>
</evidence>
<dbReference type="AlphaFoldDB" id="A0A9D1FXD6"/>
<accession>A0A9D1FXD6</accession>